<proteinExistence type="predicted"/>
<evidence type="ECO:0000313" key="2">
    <source>
        <dbReference type="Proteomes" id="UP001205560"/>
    </source>
</evidence>
<organism evidence="1 2">
    <name type="scientific">Massilia norwichensis</name>
    <dbReference type="NCBI Taxonomy" id="1442366"/>
    <lineage>
        <taxon>Bacteria</taxon>
        <taxon>Pseudomonadati</taxon>
        <taxon>Pseudomonadota</taxon>
        <taxon>Betaproteobacteria</taxon>
        <taxon>Burkholderiales</taxon>
        <taxon>Oxalobacteraceae</taxon>
        <taxon>Telluria group</taxon>
        <taxon>Massilia</taxon>
    </lineage>
</organism>
<sequence length="117" mass="13657">MRTKARPLTVGEIALASMLFRNAIDYTRVRIHSRRYMPVQPKNCCMTPNGSMYFHASCFLDDYSQANLTGQHWFMHEMVLLWQSPHLRSNCKQPKRTAAVSTNISCLPCEQHRHILY</sequence>
<keyword evidence="2" id="KW-1185">Reference proteome</keyword>
<dbReference type="RefSeq" id="WP_258848347.1">
    <property type="nucleotide sequence ID" value="NZ_JANUGX010000051.1"/>
</dbReference>
<gene>
    <name evidence="1" type="ORF">NX782_25695</name>
</gene>
<accession>A0ABT2AEE3</accession>
<protein>
    <submittedName>
        <fullName evidence="1">Uncharacterized protein</fullName>
    </submittedName>
</protein>
<evidence type="ECO:0000313" key="1">
    <source>
        <dbReference type="EMBL" id="MCS0592580.1"/>
    </source>
</evidence>
<reference evidence="1 2" key="1">
    <citation type="submission" date="2022-08" db="EMBL/GenBank/DDBJ databases">
        <title>Reclassification of Massilia species as members of the genera Telluria, Duganella, Pseudoduganella, Mokoshia gen. nov. and Zemynaea gen. nov. using orthogonal and non-orthogonal genome-based approaches.</title>
        <authorList>
            <person name="Bowman J.P."/>
        </authorList>
    </citation>
    <scope>NUCLEOTIDE SEQUENCE [LARGE SCALE GENOMIC DNA]</scope>
    <source>
        <strain evidence="1 2">LMG 28164</strain>
    </source>
</reference>
<comment type="caution">
    <text evidence="1">The sequence shown here is derived from an EMBL/GenBank/DDBJ whole genome shotgun (WGS) entry which is preliminary data.</text>
</comment>
<dbReference type="Proteomes" id="UP001205560">
    <property type="component" value="Unassembled WGS sequence"/>
</dbReference>
<dbReference type="EMBL" id="JANUGX010000051">
    <property type="protein sequence ID" value="MCS0592580.1"/>
    <property type="molecule type" value="Genomic_DNA"/>
</dbReference>
<name>A0ABT2AEE3_9BURK</name>